<evidence type="ECO:0000256" key="1">
    <source>
        <dbReference type="ARBA" id="ARBA00008239"/>
    </source>
</evidence>
<dbReference type="CDD" id="cd16927">
    <property type="entry name" value="HATPase_Hsp90-like"/>
    <property type="match status" value="1"/>
</dbReference>
<dbReference type="Pfam" id="PF00183">
    <property type="entry name" value="HSP90"/>
    <property type="match status" value="1"/>
</dbReference>
<keyword evidence="2" id="KW-0547">Nucleotide-binding</keyword>
<dbReference type="SUPFAM" id="SSF55874">
    <property type="entry name" value="ATPase domain of HSP90 chaperone/DNA topoisomerase II/histidine kinase"/>
    <property type="match status" value="1"/>
</dbReference>
<feature type="compositionally biased region" description="Acidic residues" evidence="5">
    <location>
        <begin position="471"/>
        <end position="481"/>
    </location>
</feature>
<dbReference type="Pfam" id="PF13589">
    <property type="entry name" value="HATPase_c_3"/>
    <property type="match status" value="1"/>
</dbReference>
<accession>A0ABT2TN72</accession>
<dbReference type="Proteomes" id="UP001652442">
    <property type="component" value="Unassembled WGS sequence"/>
</dbReference>
<comment type="similarity">
    <text evidence="1">Belongs to the heat shock protein 90 family.</text>
</comment>
<dbReference type="NCBIfam" id="NF003555">
    <property type="entry name" value="PRK05218.1"/>
    <property type="match status" value="1"/>
</dbReference>
<evidence type="ECO:0000256" key="5">
    <source>
        <dbReference type="SAM" id="MobiDB-lite"/>
    </source>
</evidence>
<keyword evidence="4" id="KW-0143">Chaperone</keyword>
<dbReference type="EMBL" id="JAOQJQ010000009">
    <property type="protein sequence ID" value="MCU6763641.1"/>
    <property type="molecule type" value="Genomic_DNA"/>
</dbReference>
<dbReference type="Gene3D" id="3.40.50.11260">
    <property type="match status" value="1"/>
</dbReference>
<evidence type="ECO:0000256" key="3">
    <source>
        <dbReference type="ARBA" id="ARBA00022840"/>
    </source>
</evidence>
<dbReference type="InterPro" id="IPR036890">
    <property type="entry name" value="HATPase_C_sf"/>
</dbReference>
<dbReference type="InterPro" id="IPR020575">
    <property type="entry name" value="Hsp90_N"/>
</dbReference>
<dbReference type="SUPFAM" id="SSF110942">
    <property type="entry name" value="HSP90 C-terminal domain"/>
    <property type="match status" value="1"/>
</dbReference>
<keyword evidence="7" id="KW-1185">Reference proteome</keyword>
<dbReference type="PIRSF" id="PIRSF002583">
    <property type="entry name" value="Hsp90"/>
    <property type="match status" value="1"/>
</dbReference>
<comment type="caution">
    <text evidence="6">The sequence shown here is derived from an EMBL/GenBank/DDBJ whole genome shotgun (WGS) entry which is preliminary data.</text>
</comment>
<organism evidence="6 7">
    <name type="scientific">Brotonthovivens ammoniilytica</name>
    <dbReference type="NCBI Taxonomy" id="2981725"/>
    <lineage>
        <taxon>Bacteria</taxon>
        <taxon>Bacillati</taxon>
        <taxon>Bacillota</taxon>
        <taxon>Clostridia</taxon>
        <taxon>Lachnospirales</taxon>
        <taxon>Lachnospiraceae</taxon>
        <taxon>Brotonthovivens</taxon>
    </lineage>
</organism>
<gene>
    <name evidence="6" type="primary">htpG</name>
    <name evidence="6" type="ORF">OCV88_15135</name>
</gene>
<dbReference type="Gene3D" id="3.30.230.80">
    <property type="match status" value="1"/>
</dbReference>
<protein>
    <submittedName>
        <fullName evidence="6">Molecular chaperone HtpG</fullName>
    </submittedName>
</protein>
<evidence type="ECO:0000256" key="2">
    <source>
        <dbReference type="ARBA" id="ARBA00022741"/>
    </source>
</evidence>
<name>A0ABT2TN72_9FIRM</name>
<dbReference type="SUPFAM" id="SSF54211">
    <property type="entry name" value="Ribosomal protein S5 domain 2-like"/>
    <property type="match status" value="1"/>
</dbReference>
<dbReference type="InterPro" id="IPR037196">
    <property type="entry name" value="HSP90_C"/>
</dbReference>
<dbReference type="Gene3D" id="1.20.120.790">
    <property type="entry name" value="Heat shock protein 90, C-terminal domain"/>
    <property type="match status" value="1"/>
</dbReference>
<sequence>MSSKHGNLSINSDNIFPIIKKWLYSDHDIFYRELISNGCDAITKLKKLDMMGEYSLPEDYKPKIQVLVNPEEKTLKFIDNGLGMTADEVEEYINQIAFSGASDFLEKYKDKANEDQIIGHFGLGFYSAFMVADEVHIDSLSYKDGAEAVHWECDGGTEFDMSDGSKETVGTEITLFLNEDCLEFANEYRAREVITKYCSFMPTEIYLAKENAAPEYETIPSDEVKETDTVVETIIEEAKTEEKENENGEKEVVEVSPRQEKTKIIKRPVPLNDIHPLWTKHPNECTDEEYKTFYRNVFHDYKEPLFWIHLNMDYPFNLKGILYFPKINTEYDSIEGTIKLYNNQVFIADNIKEVIPEFLMLLKGVIDCPDLPLNVSRSALQNDGFVKKISDYITKKVADKLTGMCKTDKENYEKYWDDISPFIKFGCLKDEKFCDKMNDSILFKNLDDKYLTLPEILKAKEEANDHTSDADAADTDTAENPEEQKDNRETIYYVTDPAQQGQYIKMFKEQGMDAVILNHNIDTSFISQLEQRNQNYKFMRIDADVTDALKEDVSEEELKDALDSLTATFKKALNKENLEVKVEKLKDTSIASVITVSEESRRMQDMMKMYNMYGMDPSMFGSNETLTLNVSNPLVTYILEHGDSEQVPVFCEQIYDLAKLSNHPLTPEEMSRFVERSNEIMMLLAK</sequence>
<feature type="region of interest" description="Disordered" evidence="5">
    <location>
        <begin position="462"/>
        <end position="489"/>
    </location>
</feature>
<dbReference type="RefSeq" id="WP_158426281.1">
    <property type="nucleotide sequence ID" value="NZ_JAOQJQ010000009.1"/>
</dbReference>
<reference evidence="6 7" key="1">
    <citation type="journal article" date="2021" name="ISME Commun">
        <title>Automated analysis of genomic sequences facilitates high-throughput and comprehensive description of bacteria.</title>
        <authorList>
            <person name="Hitch T.C.A."/>
        </authorList>
    </citation>
    <scope>NUCLEOTIDE SEQUENCE [LARGE SCALE GENOMIC DNA]</scope>
    <source>
        <strain evidence="6 7">Sanger_109</strain>
    </source>
</reference>
<evidence type="ECO:0000256" key="4">
    <source>
        <dbReference type="ARBA" id="ARBA00023186"/>
    </source>
</evidence>
<dbReference type="PANTHER" id="PTHR11528">
    <property type="entry name" value="HEAT SHOCK PROTEIN 90 FAMILY MEMBER"/>
    <property type="match status" value="1"/>
</dbReference>
<evidence type="ECO:0000313" key="6">
    <source>
        <dbReference type="EMBL" id="MCU6763641.1"/>
    </source>
</evidence>
<dbReference type="Gene3D" id="3.30.565.10">
    <property type="entry name" value="Histidine kinase-like ATPase, C-terminal domain"/>
    <property type="match status" value="1"/>
</dbReference>
<dbReference type="InterPro" id="IPR020568">
    <property type="entry name" value="Ribosomal_Su5_D2-typ_SF"/>
</dbReference>
<evidence type="ECO:0000313" key="7">
    <source>
        <dbReference type="Proteomes" id="UP001652442"/>
    </source>
</evidence>
<keyword evidence="3" id="KW-0067">ATP-binding</keyword>
<proteinExistence type="inferred from homology"/>
<dbReference type="PRINTS" id="PR00775">
    <property type="entry name" value="HEATSHOCK90"/>
</dbReference>
<dbReference type="InterPro" id="IPR001404">
    <property type="entry name" value="Hsp90_fam"/>
</dbReference>